<dbReference type="GO" id="GO:0030170">
    <property type="term" value="F:pyridoxal phosphate binding"/>
    <property type="evidence" value="ECO:0007669"/>
    <property type="project" value="InterPro"/>
</dbReference>
<dbReference type="GO" id="GO:0008483">
    <property type="term" value="F:transaminase activity"/>
    <property type="evidence" value="ECO:0007669"/>
    <property type="project" value="UniProtKB-KW"/>
</dbReference>
<evidence type="ECO:0000256" key="3">
    <source>
        <dbReference type="RuleBase" id="RU003560"/>
    </source>
</evidence>
<keyword evidence="2 3" id="KW-0663">Pyridoxal phosphate</keyword>
<protein>
    <submittedName>
        <fullName evidence="4">Glutamate-1-semialdehyde aminotransferase (EC)</fullName>
        <ecNumber evidence="4">5.4.3.8</ecNumber>
    </submittedName>
</protein>
<proteinExistence type="inferred from homology"/>
<dbReference type="EMBL" id="CACVAQ010000243">
    <property type="protein sequence ID" value="CAA6816987.1"/>
    <property type="molecule type" value="Genomic_DNA"/>
</dbReference>
<dbReference type="SUPFAM" id="SSF53383">
    <property type="entry name" value="PLP-dependent transferases"/>
    <property type="match status" value="1"/>
</dbReference>
<dbReference type="GO" id="GO:0042286">
    <property type="term" value="F:glutamate-1-semialdehyde 2,1-aminomutase activity"/>
    <property type="evidence" value="ECO:0007669"/>
    <property type="project" value="UniProtKB-EC"/>
</dbReference>
<keyword evidence="4" id="KW-0032">Aminotransferase</keyword>
<evidence type="ECO:0000256" key="2">
    <source>
        <dbReference type="ARBA" id="ARBA00022898"/>
    </source>
</evidence>
<gene>
    <name evidence="4" type="ORF">HELGO_WM17060</name>
</gene>
<sequence length="440" mass="48789">MQIKSTIDQYCDHFKKDQKAAAEALQLFPDGINSDSRYTEPYPVYIERAQGSKKWGLDGQEFIDYWAGHGALLFGHNPPELVKAVTEQIQKGVHFGACNLNEIKWGKLVQELIPSAERIRFTNSGTEANQLAVQLAQTYTGKKKLLLFEGHYHGWLYPVYPTHEIADNSARIICPPNCLETVEQHLRTDSDIAAIILEPTGPCSGVVPINHSFLSKLQEMAKSYGVVLIFDEVITGFRVSAGGAQAHYNILPDLTTLGKILTGGLPGGAITGKKEILDLLSRHINDQPNDKKIAHYGTFSANGLSAATGIVTLQSIQAKPPYAYINQLATVLRTQLNKLFTAHQLKWVTYGEFSCIKFLIGYDMPYCPATNFDPYQVPYKTLLARGNFEVKNTLRKQLLLQGIDISFSSVISTAHTMEDVTKTVLAFEKAIHAMQKEGSI</sequence>
<dbReference type="CDD" id="cd00610">
    <property type="entry name" value="OAT_like"/>
    <property type="match status" value="1"/>
</dbReference>
<reference evidence="4" key="1">
    <citation type="submission" date="2020-01" db="EMBL/GenBank/DDBJ databases">
        <authorList>
            <person name="Meier V. D."/>
            <person name="Meier V D."/>
        </authorList>
    </citation>
    <scope>NUCLEOTIDE SEQUENCE</scope>
    <source>
        <strain evidence="4">HLG_WM_MAG_10</strain>
    </source>
</reference>
<dbReference type="InterPro" id="IPR005814">
    <property type="entry name" value="Aminotrans_3"/>
</dbReference>
<evidence type="ECO:0000256" key="1">
    <source>
        <dbReference type="ARBA" id="ARBA00001933"/>
    </source>
</evidence>
<dbReference type="InterPro" id="IPR049704">
    <property type="entry name" value="Aminotrans_3_PPA_site"/>
</dbReference>
<comment type="cofactor">
    <cofactor evidence="1">
        <name>pyridoxal 5'-phosphate</name>
        <dbReference type="ChEBI" id="CHEBI:597326"/>
    </cofactor>
</comment>
<name>A0A6S6TFJ7_9BACT</name>
<dbReference type="EC" id="5.4.3.8" evidence="4"/>
<dbReference type="InterPro" id="IPR015422">
    <property type="entry name" value="PyrdxlP-dep_Trfase_small"/>
</dbReference>
<dbReference type="PANTHER" id="PTHR43713:SF3">
    <property type="entry name" value="GLUTAMATE-1-SEMIALDEHYDE 2,1-AMINOMUTASE 1, CHLOROPLASTIC-RELATED"/>
    <property type="match status" value="1"/>
</dbReference>
<dbReference type="Gene3D" id="3.90.1150.10">
    <property type="entry name" value="Aspartate Aminotransferase, domain 1"/>
    <property type="match status" value="1"/>
</dbReference>
<dbReference type="InterPro" id="IPR015421">
    <property type="entry name" value="PyrdxlP-dep_Trfase_major"/>
</dbReference>
<accession>A0A6S6TFJ7</accession>
<dbReference type="InterPro" id="IPR015424">
    <property type="entry name" value="PyrdxlP-dep_Trfase"/>
</dbReference>
<dbReference type="Gene3D" id="3.40.640.10">
    <property type="entry name" value="Type I PLP-dependent aspartate aminotransferase-like (Major domain)"/>
    <property type="match status" value="1"/>
</dbReference>
<organism evidence="4">
    <name type="scientific">uncultured Aureispira sp</name>
    <dbReference type="NCBI Taxonomy" id="1331704"/>
    <lineage>
        <taxon>Bacteria</taxon>
        <taxon>Pseudomonadati</taxon>
        <taxon>Bacteroidota</taxon>
        <taxon>Saprospiria</taxon>
        <taxon>Saprospirales</taxon>
        <taxon>Saprospiraceae</taxon>
        <taxon>Aureispira</taxon>
        <taxon>environmental samples</taxon>
    </lineage>
</organism>
<dbReference type="Pfam" id="PF00202">
    <property type="entry name" value="Aminotran_3"/>
    <property type="match status" value="2"/>
</dbReference>
<dbReference type="PROSITE" id="PS00600">
    <property type="entry name" value="AA_TRANSFER_CLASS_3"/>
    <property type="match status" value="1"/>
</dbReference>
<comment type="similarity">
    <text evidence="3">Belongs to the class-III pyridoxal-phosphate-dependent aminotransferase family.</text>
</comment>
<keyword evidence="4" id="KW-0413">Isomerase</keyword>
<keyword evidence="4" id="KW-0808">Transferase</keyword>
<evidence type="ECO:0000313" key="4">
    <source>
        <dbReference type="EMBL" id="CAA6816987.1"/>
    </source>
</evidence>
<dbReference type="AlphaFoldDB" id="A0A6S6TFJ7"/>
<dbReference type="PANTHER" id="PTHR43713">
    <property type="entry name" value="GLUTAMATE-1-SEMIALDEHYDE 2,1-AMINOMUTASE"/>
    <property type="match status" value="1"/>
</dbReference>